<keyword evidence="2" id="KW-1185">Reference proteome</keyword>
<dbReference type="Proteomes" id="UP000186922">
    <property type="component" value="Unassembled WGS sequence"/>
</dbReference>
<name>A0A1D1VY78_RAMVA</name>
<accession>A0A1D1VY78</accession>
<comment type="caution">
    <text evidence="1">The sequence shown here is derived from an EMBL/GenBank/DDBJ whole genome shotgun (WGS) entry which is preliminary data.</text>
</comment>
<dbReference type="EMBL" id="BDGG01000013">
    <property type="protein sequence ID" value="GAV06372.1"/>
    <property type="molecule type" value="Genomic_DNA"/>
</dbReference>
<organism evidence="1 2">
    <name type="scientific">Ramazzottius varieornatus</name>
    <name type="common">Water bear</name>
    <name type="synonym">Tardigrade</name>
    <dbReference type="NCBI Taxonomy" id="947166"/>
    <lineage>
        <taxon>Eukaryota</taxon>
        <taxon>Metazoa</taxon>
        <taxon>Ecdysozoa</taxon>
        <taxon>Tardigrada</taxon>
        <taxon>Eutardigrada</taxon>
        <taxon>Parachela</taxon>
        <taxon>Hypsibioidea</taxon>
        <taxon>Ramazzottiidae</taxon>
        <taxon>Ramazzottius</taxon>
    </lineage>
</organism>
<evidence type="ECO:0000313" key="1">
    <source>
        <dbReference type="EMBL" id="GAV06372.1"/>
    </source>
</evidence>
<gene>
    <name evidence="1" type="primary">RvY_16381-1</name>
    <name evidence="1" type="synonym">RvY_16381.1</name>
    <name evidence="1" type="ORF">RvY_16381</name>
</gene>
<dbReference type="AlphaFoldDB" id="A0A1D1VY78"/>
<reference evidence="1 2" key="1">
    <citation type="journal article" date="2016" name="Nat. Commun.">
        <title>Extremotolerant tardigrade genome and improved radiotolerance of human cultured cells by tardigrade-unique protein.</title>
        <authorList>
            <person name="Hashimoto T."/>
            <person name="Horikawa D.D."/>
            <person name="Saito Y."/>
            <person name="Kuwahara H."/>
            <person name="Kozuka-Hata H."/>
            <person name="Shin-I T."/>
            <person name="Minakuchi Y."/>
            <person name="Ohishi K."/>
            <person name="Motoyama A."/>
            <person name="Aizu T."/>
            <person name="Enomoto A."/>
            <person name="Kondo K."/>
            <person name="Tanaka S."/>
            <person name="Hara Y."/>
            <person name="Koshikawa S."/>
            <person name="Sagara H."/>
            <person name="Miura T."/>
            <person name="Yokobori S."/>
            <person name="Miyagawa K."/>
            <person name="Suzuki Y."/>
            <person name="Kubo T."/>
            <person name="Oyama M."/>
            <person name="Kohara Y."/>
            <person name="Fujiyama A."/>
            <person name="Arakawa K."/>
            <person name="Katayama T."/>
            <person name="Toyoda A."/>
            <person name="Kunieda T."/>
        </authorList>
    </citation>
    <scope>NUCLEOTIDE SEQUENCE [LARGE SCALE GENOMIC DNA]</scope>
    <source>
        <strain evidence="1 2">YOKOZUNA-1</strain>
    </source>
</reference>
<proteinExistence type="predicted"/>
<sequence>MAGASVQPAPADTFFHTYIAQSPSKMRGIVTGHLHIHGLRRAVLYSNGKEVTATGRPLPVLCSIGRLKDGLTMCRVKSITSFLWLVPAEIQAIQCPSRRV</sequence>
<protein>
    <submittedName>
        <fullName evidence="1">Uncharacterized protein</fullName>
    </submittedName>
</protein>
<evidence type="ECO:0000313" key="2">
    <source>
        <dbReference type="Proteomes" id="UP000186922"/>
    </source>
</evidence>